<evidence type="ECO:0000313" key="2">
    <source>
        <dbReference type="EMBL" id="CAK7338685.1"/>
    </source>
</evidence>
<comment type="caution">
    <text evidence="2">The sequence shown here is derived from an EMBL/GenBank/DDBJ whole genome shotgun (WGS) entry which is preliminary data.</text>
</comment>
<gene>
    <name evidence="2" type="ORF">DCAF_LOCUS13733</name>
</gene>
<reference evidence="2 3" key="1">
    <citation type="submission" date="2024-01" db="EMBL/GenBank/DDBJ databases">
        <authorList>
            <person name="Waweru B."/>
        </authorList>
    </citation>
    <scope>NUCLEOTIDE SEQUENCE [LARGE SCALE GENOMIC DNA]</scope>
</reference>
<feature type="non-terminal residue" evidence="2">
    <location>
        <position position="1"/>
    </location>
</feature>
<proteinExistence type="predicted"/>
<sequence>RPLGSDHDQLGGTDNDNYNDGDFVATQKVHHKNDCNFCSYGCGQCKGNGGPP</sequence>
<dbReference type="Proteomes" id="UP001314170">
    <property type="component" value="Unassembled WGS sequence"/>
</dbReference>
<protein>
    <submittedName>
        <fullName evidence="2">Uncharacterized protein</fullName>
    </submittedName>
</protein>
<name>A0AAV1RPQ6_9ROSI</name>
<accession>A0AAV1RPQ6</accession>
<evidence type="ECO:0000256" key="1">
    <source>
        <dbReference type="SAM" id="MobiDB-lite"/>
    </source>
</evidence>
<evidence type="ECO:0000313" key="3">
    <source>
        <dbReference type="Proteomes" id="UP001314170"/>
    </source>
</evidence>
<organism evidence="2 3">
    <name type="scientific">Dovyalis caffra</name>
    <dbReference type="NCBI Taxonomy" id="77055"/>
    <lineage>
        <taxon>Eukaryota</taxon>
        <taxon>Viridiplantae</taxon>
        <taxon>Streptophyta</taxon>
        <taxon>Embryophyta</taxon>
        <taxon>Tracheophyta</taxon>
        <taxon>Spermatophyta</taxon>
        <taxon>Magnoliopsida</taxon>
        <taxon>eudicotyledons</taxon>
        <taxon>Gunneridae</taxon>
        <taxon>Pentapetalae</taxon>
        <taxon>rosids</taxon>
        <taxon>fabids</taxon>
        <taxon>Malpighiales</taxon>
        <taxon>Salicaceae</taxon>
        <taxon>Flacourtieae</taxon>
        <taxon>Dovyalis</taxon>
    </lineage>
</organism>
<dbReference type="EMBL" id="CAWUPB010001156">
    <property type="protein sequence ID" value="CAK7338685.1"/>
    <property type="molecule type" value="Genomic_DNA"/>
</dbReference>
<feature type="compositionally biased region" description="Low complexity" evidence="1">
    <location>
        <begin position="11"/>
        <end position="22"/>
    </location>
</feature>
<dbReference type="AlphaFoldDB" id="A0AAV1RPQ6"/>
<keyword evidence="3" id="KW-1185">Reference proteome</keyword>
<feature type="region of interest" description="Disordered" evidence="1">
    <location>
        <begin position="1"/>
        <end position="22"/>
    </location>
</feature>